<proteinExistence type="predicted"/>
<evidence type="ECO:0000313" key="1">
    <source>
        <dbReference type="EMBL" id="KAJ0174021.1"/>
    </source>
</evidence>
<dbReference type="Proteomes" id="UP000824533">
    <property type="component" value="Linkage Group LG18"/>
</dbReference>
<comment type="caution">
    <text evidence="1">The sequence shown here is derived from an EMBL/GenBank/DDBJ whole genome shotgun (WGS) entry which is preliminary data.</text>
</comment>
<gene>
    <name evidence="1" type="ORF">K1T71_010167</name>
</gene>
<protein>
    <submittedName>
        <fullName evidence="1">Uncharacterized protein</fullName>
    </submittedName>
</protein>
<organism evidence="1 2">
    <name type="scientific">Dendrolimus kikuchii</name>
    <dbReference type="NCBI Taxonomy" id="765133"/>
    <lineage>
        <taxon>Eukaryota</taxon>
        <taxon>Metazoa</taxon>
        <taxon>Ecdysozoa</taxon>
        <taxon>Arthropoda</taxon>
        <taxon>Hexapoda</taxon>
        <taxon>Insecta</taxon>
        <taxon>Pterygota</taxon>
        <taxon>Neoptera</taxon>
        <taxon>Endopterygota</taxon>
        <taxon>Lepidoptera</taxon>
        <taxon>Glossata</taxon>
        <taxon>Ditrysia</taxon>
        <taxon>Bombycoidea</taxon>
        <taxon>Lasiocampidae</taxon>
        <taxon>Dendrolimus</taxon>
    </lineage>
</organism>
<sequence length="146" mass="16263">MLTADELPTKGKVMANRLTIKDGKEKYMRALGYCPQFFGIDEFLTGKQILEITLTLRGFYPRDIVTETKNWIDIVGLQKYAKRLTSSYSGGCKRRIATAVAMCGEAPVALLDEPTAGVDVAARRKVWAALRRGLLQGRSIIITSHR</sequence>
<accession>A0ACC1CR66</accession>
<evidence type="ECO:0000313" key="2">
    <source>
        <dbReference type="Proteomes" id="UP000824533"/>
    </source>
</evidence>
<reference evidence="1 2" key="1">
    <citation type="journal article" date="2021" name="Front. Genet.">
        <title>Chromosome-Level Genome Assembly Reveals Significant Gene Expansion in the Toll and IMD Signaling Pathways of Dendrolimus kikuchii.</title>
        <authorList>
            <person name="Zhou J."/>
            <person name="Wu P."/>
            <person name="Xiong Z."/>
            <person name="Liu N."/>
            <person name="Zhao N."/>
            <person name="Ji M."/>
            <person name="Qiu Y."/>
            <person name="Yang B."/>
        </authorList>
    </citation>
    <scope>NUCLEOTIDE SEQUENCE [LARGE SCALE GENOMIC DNA]</scope>
    <source>
        <strain evidence="1">Ann1</strain>
    </source>
</reference>
<dbReference type="EMBL" id="CM034404">
    <property type="protein sequence ID" value="KAJ0174021.1"/>
    <property type="molecule type" value="Genomic_DNA"/>
</dbReference>
<keyword evidence="2" id="KW-1185">Reference proteome</keyword>
<name>A0ACC1CR66_9NEOP</name>